<gene>
    <name evidence="1" type="ORF">HLB44_31520</name>
</gene>
<dbReference type="EMBL" id="JABRWJ010000012">
    <property type="protein sequence ID" value="NRF71527.1"/>
    <property type="molecule type" value="Genomic_DNA"/>
</dbReference>
<dbReference type="Proteomes" id="UP000737171">
    <property type="component" value="Unassembled WGS sequence"/>
</dbReference>
<sequence>MFAFALAGCAFAPVAQRTPASDAAAPIVINAQTVGTVCQPADAAPAGAQQVPTFGFAARACTGLPPNFDEPTLVIVGLDATGPRATAAAAGLRLGDRIVSFNGCTRLTELQLSAKIRGYTIGNAAEVAVARYDGDRYVPVVALVRSVAARPARAPAGSCAAIGLRPAVAAHARWP</sequence>
<accession>A0ABX2ESP2</accession>
<dbReference type="RefSeq" id="WP_173132877.1">
    <property type="nucleotide sequence ID" value="NZ_JABRWJ010000012.1"/>
</dbReference>
<keyword evidence="2" id="KW-1185">Reference proteome</keyword>
<evidence type="ECO:0000313" key="1">
    <source>
        <dbReference type="EMBL" id="NRF71527.1"/>
    </source>
</evidence>
<dbReference type="Gene3D" id="2.30.42.10">
    <property type="match status" value="1"/>
</dbReference>
<dbReference type="InterPro" id="IPR036034">
    <property type="entry name" value="PDZ_sf"/>
</dbReference>
<evidence type="ECO:0000313" key="2">
    <source>
        <dbReference type="Proteomes" id="UP000737171"/>
    </source>
</evidence>
<organism evidence="1 2">
    <name type="scientific">Pseudaquabacterium terrae</name>
    <dbReference type="NCBI Taxonomy" id="2732868"/>
    <lineage>
        <taxon>Bacteria</taxon>
        <taxon>Pseudomonadati</taxon>
        <taxon>Pseudomonadota</taxon>
        <taxon>Betaproteobacteria</taxon>
        <taxon>Burkholderiales</taxon>
        <taxon>Sphaerotilaceae</taxon>
        <taxon>Pseudaquabacterium</taxon>
    </lineage>
</organism>
<comment type="caution">
    <text evidence="1">The sequence shown here is derived from an EMBL/GenBank/DDBJ whole genome shotgun (WGS) entry which is preliminary data.</text>
</comment>
<reference evidence="1 2" key="1">
    <citation type="submission" date="2020-05" db="EMBL/GenBank/DDBJ databases">
        <title>Aquincola sp. isolate from soil.</title>
        <authorList>
            <person name="Han J."/>
            <person name="Kim D.-U."/>
        </authorList>
    </citation>
    <scope>NUCLEOTIDE SEQUENCE [LARGE SCALE GENOMIC DNA]</scope>
    <source>
        <strain evidence="1 2">S2</strain>
    </source>
</reference>
<dbReference type="SUPFAM" id="SSF50156">
    <property type="entry name" value="PDZ domain-like"/>
    <property type="match status" value="1"/>
</dbReference>
<protein>
    <recommendedName>
        <fullName evidence="3">PDZ domain-containing protein</fullName>
    </recommendedName>
</protein>
<evidence type="ECO:0008006" key="3">
    <source>
        <dbReference type="Google" id="ProtNLM"/>
    </source>
</evidence>
<proteinExistence type="predicted"/>
<name>A0ABX2ESP2_9BURK</name>